<evidence type="ECO:0000313" key="1">
    <source>
        <dbReference type="EMBL" id="MBE9041874.1"/>
    </source>
</evidence>
<reference evidence="1" key="1">
    <citation type="submission" date="2020-10" db="EMBL/GenBank/DDBJ databases">
        <authorList>
            <person name="Castelo-Branco R."/>
            <person name="Eusebio N."/>
            <person name="Adriana R."/>
            <person name="Vieira A."/>
            <person name="Brugerolle De Fraissinette N."/>
            <person name="Rezende De Castro R."/>
            <person name="Schneider M.P."/>
            <person name="Vasconcelos V."/>
            <person name="Leao P.N."/>
        </authorList>
    </citation>
    <scope>NUCLEOTIDE SEQUENCE</scope>
    <source>
        <strain evidence="1">LEGE 11467</strain>
    </source>
</reference>
<dbReference type="RefSeq" id="WP_264322065.1">
    <property type="nucleotide sequence ID" value="NZ_JADEXN010000258.1"/>
</dbReference>
<organism evidence="1 2">
    <name type="scientific">Zarconia navalis LEGE 11467</name>
    <dbReference type="NCBI Taxonomy" id="1828826"/>
    <lineage>
        <taxon>Bacteria</taxon>
        <taxon>Bacillati</taxon>
        <taxon>Cyanobacteriota</taxon>
        <taxon>Cyanophyceae</taxon>
        <taxon>Oscillatoriophycideae</taxon>
        <taxon>Oscillatoriales</taxon>
        <taxon>Oscillatoriales incertae sedis</taxon>
        <taxon>Zarconia</taxon>
        <taxon>Zarconia navalis</taxon>
    </lineage>
</organism>
<dbReference type="EMBL" id="JADEXN010000258">
    <property type="protein sequence ID" value="MBE9041874.1"/>
    <property type="molecule type" value="Genomic_DNA"/>
</dbReference>
<comment type="caution">
    <text evidence="1">The sequence shown here is derived from an EMBL/GenBank/DDBJ whole genome shotgun (WGS) entry which is preliminary data.</text>
</comment>
<protein>
    <submittedName>
        <fullName evidence="1">Uncharacterized protein</fullName>
    </submittedName>
</protein>
<sequence>MPTPMSWVGFNLHEHRYNSPKREGLGVGSADVRKPIEPSVDAIANRYQ</sequence>
<proteinExistence type="predicted"/>
<dbReference type="AlphaFoldDB" id="A0A928Z9M9"/>
<gene>
    <name evidence="1" type="ORF">IQ235_13905</name>
</gene>
<accession>A0A928Z9M9</accession>
<dbReference type="Proteomes" id="UP000621799">
    <property type="component" value="Unassembled WGS sequence"/>
</dbReference>
<keyword evidence="2" id="KW-1185">Reference proteome</keyword>
<name>A0A928Z9M9_9CYAN</name>
<evidence type="ECO:0000313" key="2">
    <source>
        <dbReference type="Proteomes" id="UP000621799"/>
    </source>
</evidence>